<dbReference type="OMA" id="PHEEFRN"/>
<sequence>MDEEDDYYDQVAVDKNNYENDEEPEEPSSVLGIDADYEDCQELRRLPHEERLKAIEDMCELYTNIDGFSEQFKLVDKLGEGTFSAVYKAIDLKHHDYDNSTWFTKEQVDSRQLRERSKVYVALKRIYVTSCPWRIQNELEMLYQLRTSKYVSSLITAIRHEDQVVAVMPYHPNNDFREFYRHCDYMTVKNYFRSLFRALKDIHEQEVIHRDVKPANFLFSLQDQKGVLCDFGLAQYMLTQNSWTDHCHHTIPTEEYPLGQNKLTNKSIRTEKDTRAINKTSEAIKEAERRMNDPKSNVGYSTDERRPVVRANRAGTRGFRAPEVLLKCQDQTTAIDIWSAGVILLSFLSRRFPFFNSNDDNEALVELTTIFGLKRMNRCAELHNRSILSNLPSIQHQGRHLHLLIYQLNPFIFPRPPSAWHYDIKEEENKDIFDLCNVDFDDEIKESLEKSLKTQFTQAWPETELYNAIDLLKKLFTLDCTRRLTASQALLHPFLV</sequence>
<dbReference type="GO" id="GO:0044773">
    <property type="term" value="P:mitotic DNA damage checkpoint signaling"/>
    <property type="evidence" value="ECO:0007669"/>
    <property type="project" value="TreeGrafter"/>
</dbReference>
<accession>I4Y8Z9</accession>
<dbReference type="SMART" id="SM00220">
    <property type="entry name" value="S_TKc"/>
    <property type="match status" value="1"/>
</dbReference>
<dbReference type="FunCoup" id="I4Y8Z9">
    <property type="interactions" value="404"/>
</dbReference>
<evidence type="ECO:0000313" key="9">
    <source>
        <dbReference type="EMBL" id="EIM20441.1"/>
    </source>
</evidence>
<dbReference type="eggNOG" id="KOG1167">
    <property type="taxonomic scope" value="Eukaryota"/>
</dbReference>
<dbReference type="Gene3D" id="3.30.200.20">
    <property type="entry name" value="Phosphorylase Kinase, domain 1"/>
    <property type="match status" value="1"/>
</dbReference>
<dbReference type="AlphaFoldDB" id="I4Y8Z9"/>
<evidence type="ECO:0000256" key="6">
    <source>
        <dbReference type="ARBA" id="ARBA00022840"/>
    </source>
</evidence>
<dbReference type="GO" id="GO:0004674">
    <property type="term" value="F:protein serine/threonine kinase activity"/>
    <property type="evidence" value="ECO:0007669"/>
    <property type="project" value="UniProtKB-KW"/>
</dbReference>
<evidence type="ECO:0000256" key="7">
    <source>
        <dbReference type="SAM" id="MobiDB-lite"/>
    </source>
</evidence>
<dbReference type="KEGG" id="wse:WALSEDRAFT_39830"/>
<dbReference type="InterPro" id="IPR008271">
    <property type="entry name" value="Ser/Thr_kinase_AS"/>
</dbReference>
<evidence type="ECO:0000256" key="1">
    <source>
        <dbReference type="ARBA" id="ARBA00012513"/>
    </source>
</evidence>
<proteinExistence type="predicted"/>
<dbReference type="PROSITE" id="PS00108">
    <property type="entry name" value="PROTEIN_KINASE_ST"/>
    <property type="match status" value="1"/>
</dbReference>
<dbReference type="HOGENOM" id="CLU_000288_118_2_1"/>
<dbReference type="SUPFAM" id="SSF56112">
    <property type="entry name" value="Protein kinase-like (PK-like)"/>
    <property type="match status" value="1"/>
</dbReference>
<dbReference type="InterPro" id="IPR011009">
    <property type="entry name" value="Kinase-like_dom_sf"/>
</dbReference>
<keyword evidence="10" id="KW-1185">Reference proteome</keyword>
<dbReference type="Pfam" id="PF00069">
    <property type="entry name" value="Pkinase"/>
    <property type="match status" value="2"/>
</dbReference>
<keyword evidence="5 9" id="KW-0418">Kinase</keyword>
<keyword evidence="6" id="KW-0067">ATP-binding</keyword>
<dbReference type="STRING" id="671144.I4Y8Z9"/>
<evidence type="ECO:0000313" key="10">
    <source>
        <dbReference type="Proteomes" id="UP000005242"/>
    </source>
</evidence>
<dbReference type="PROSITE" id="PS50011">
    <property type="entry name" value="PROTEIN_KINASE_DOM"/>
    <property type="match status" value="1"/>
</dbReference>
<name>I4Y8Z9_WALMC</name>
<dbReference type="EMBL" id="JH668239">
    <property type="protein sequence ID" value="EIM20441.1"/>
    <property type="molecule type" value="Genomic_DNA"/>
</dbReference>
<keyword evidence="3" id="KW-0808">Transferase</keyword>
<protein>
    <recommendedName>
        <fullName evidence="1">non-specific serine/threonine protein kinase</fullName>
        <ecNumber evidence="1">2.7.11.1</ecNumber>
    </recommendedName>
</protein>
<evidence type="ECO:0000256" key="2">
    <source>
        <dbReference type="ARBA" id="ARBA00022527"/>
    </source>
</evidence>
<dbReference type="InParanoid" id="I4Y8Z9"/>
<dbReference type="CDD" id="cd14019">
    <property type="entry name" value="STKc_Cdc7"/>
    <property type="match status" value="1"/>
</dbReference>
<dbReference type="EC" id="2.7.11.1" evidence="1"/>
<dbReference type="PANTHER" id="PTHR44167:SF23">
    <property type="entry name" value="CDC7 KINASE, ISOFORM A-RELATED"/>
    <property type="match status" value="1"/>
</dbReference>
<evidence type="ECO:0000256" key="4">
    <source>
        <dbReference type="ARBA" id="ARBA00022741"/>
    </source>
</evidence>
<evidence type="ECO:0000256" key="5">
    <source>
        <dbReference type="ARBA" id="ARBA00022777"/>
    </source>
</evidence>
<dbReference type="GeneID" id="18472132"/>
<dbReference type="GO" id="GO:0005634">
    <property type="term" value="C:nucleus"/>
    <property type="evidence" value="ECO:0007669"/>
    <property type="project" value="TreeGrafter"/>
</dbReference>
<feature type="domain" description="Protein kinase" evidence="8">
    <location>
        <begin position="72"/>
        <end position="495"/>
    </location>
</feature>
<dbReference type="RefSeq" id="XP_006959467.1">
    <property type="nucleotide sequence ID" value="XM_006959405.1"/>
</dbReference>
<dbReference type="InterPro" id="IPR000719">
    <property type="entry name" value="Prot_kinase_dom"/>
</dbReference>
<dbReference type="PANTHER" id="PTHR44167">
    <property type="entry name" value="OVARIAN-SPECIFIC SERINE/THREONINE-PROTEIN KINASE LOK-RELATED"/>
    <property type="match status" value="1"/>
</dbReference>
<dbReference type="Proteomes" id="UP000005242">
    <property type="component" value="Unassembled WGS sequence"/>
</dbReference>
<gene>
    <name evidence="9" type="ORF">WALSEDRAFT_39830</name>
</gene>
<keyword evidence="4" id="KW-0547">Nucleotide-binding</keyword>
<organism evidence="9 10">
    <name type="scientific">Wallemia mellicola (strain ATCC MYA-4683 / CBS 633.66)</name>
    <name type="common">Wallemia sebi (CBS 633.66)</name>
    <dbReference type="NCBI Taxonomy" id="671144"/>
    <lineage>
        <taxon>Eukaryota</taxon>
        <taxon>Fungi</taxon>
        <taxon>Dikarya</taxon>
        <taxon>Basidiomycota</taxon>
        <taxon>Wallemiomycotina</taxon>
        <taxon>Wallemiomycetes</taxon>
        <taxon>Wallemiales</taxon>
        <taxon>Wallemiaceae</taxon>
        <taxon>Wallemia</taxon>
    </lineage>
</organism>
<dbReference type="GO" id="GO:0005524">
    <property type="term" value="F:ATP binding"/>
    <property type="evidence" value="ECO:0007669"/>
    <property type="project" value="UniProtKB-KW"/>
</dbReference>
<evidence type="ECO:0000259" key="8">
    <source>
        <dbReference type="PROSITE" id="PS50011"/>
    </source>
</evidence>
<reference evidence="9 10" key="1">
    <citation type="journal article" date="2012" name="Fungal Genet. Biol.">
        <title>The genome of the xerotolerant mold Wallemia sebi reveals adaptations to osmotic stress and suggests cryptic sexual reproduction.</title>
        <authorList>
            <person name="Padamsee M."/>
            <person name="Kumar T.K.A."/>
            <person name="Riley R."/>
            <person name="Binder M."/>
            <person name="Boyd A."/>
            <person name="Calvo A.M."/>
            <person name="Furukawa K."/>
            <person name="Hesse C."/>
            <person name="Hohmann S."/>
            <person name="James T.Y."/>
            <person name="LaButti K."/>
            <person name="Lapidus A."/>
            <person name="Lindquist E."/>
            <person name="Lucas S."/>
            <person name="Miller K."/>
            <person name="Shantappa S."/>
            <person name="Grigoriev I.V."/>
            <person name="Hibbett D.S."/>
            <person name="McLaughlin D.J."/>
            <person name="Spatafora J.W."/>
            <person name="Aime M.C."/>
        </authorList>
    </citation>
    <scope>NUCLEOTIDE SEQUENCE [LARGE SCALE GENOMIC DNA]</scope>
    <source>
        <strain evidence="10">ATCC MYA-4683 / CBS 633.66</strain>
    </source>
</reference>
<dbReference type="OrthoDB" id="10020333at2759"/>
<dbReference type="Gene3D" id="1.10.510.10">
    <property type="entry name" value="Transferase(Phosphotransferase) domain 1"/>
    <property type="match status" value="1"/>
</dbReference>
<feature type="region of interest" description="Disordered" evidence="7">
    <location>
        <begin position="1"/>
        <end position="31"/>
    </location>
</feature>
<keyword evidence="2" id="KW-0723">Serine/threonine-protein kinase</keyword>
<evidence type="ECO:0000256" key="3">
    <source>
        <dbReference type="ARBA" id="ARBA00022679"/>
    </source>
</evidence>